<reference evidence="4" key="1">
    <citation type="journal article" date="2019" name="Int. J. Syst. Evol. Microbiol.">
        <title>The Global Catalogue of Microorganisms (GCM) 10K type strain sequencing project: providing services to taxonomists for standard genome sequencing and annotation.</title>
        <authorList>
            <consortium name="The Broad Institute Genomics Platform"/>
            <consortium name="The Broad Institute Genome Sequencing Center for Infectious Disease"/>
            <person name="Wu L."/>
            <person name="Ma J."/>
        </authorList>
    </citation>
    <scope>NUCLEOTIDE SEQUENCE [LARGE SCALE GENOMIC DNA]</scope>
    <source>
        <strain evidence="4">KCTC 52298</strain>
    </source>
</reference>
<proteinExistence type="inferred from homology"/>
<organism evidence="3 4">
    <name type="scientific">Sphingobacterium tabacisoli</name>
    <dbReference type="NCBI Taxonomy" id="2044855"/>
    <lineage>
        <taxon>Bacteria</taxon>
        <taxon>Pseudomonadati</taxon>
        <taxon>Bacteroidota</taxon>
        <taxon>Sphingobacteriia</taxon>
        <taxon>Sphingobacteriales</taxon>
        <taxon>Sphingobacteriaceae</taxon>
        <taxon>Sphingobacterium</taxon>
    </lineage>
</organism>
<dbReference type="PIRSF" id="PIRSF006728">
    <property type="entry name" value="CinA"/>
    <property type="match status" value="1"/>
</dbReference>
<dbReference type="InterPro" id="IPR036425">
    <property type="entry name" value="MoaB/Mog-like_dom_sf"/>
</dbReference>
<keyword evidence="4" id="KW-1185">Reference proteome</keyword>
<dbReference type="PANTHER" id="PTHR13939">
    <property type="entry name" value="NICOTINAMIDE-NUCLEOTIDE AMIDOHYDROLASE PNCC"/>
    <property type="match status" value="1"/>
</dbReference>
<dbReference type="SUPFAM" id="SSF142433">
    <property type="entry name" value="CinA-like"/>
    <property type="match status" value="1"/>
</dbReference>
<dbReference type="Pfam" id="PF00994">
    <property type="entry name" value="MoCF_biosynth"/>
    <property type="match status" value="1"/>
</dbReference>
<dbReference type="RefSeq" id="WP_210354142.1">
    <property type="nucleotide sequence ID" value="NZ_JAEQMU010000001.1"/>
</dbReference>
<comment type="similarity">
    <text evidence="1">Belongs to the CinA family.</text>
</comment>
<dbReference type="SMART" id="SM00852">
    <property type="entry name" value="MoCF_biosynth"/>
    <property type="match status" value="1"/>
</dbReference>
<dbReference type="EMBL" id="JBHULD010000014">
    <property type="protein sequence ID" value="MFD2555856.1"/>
    <property type="molecule type" value="Genomic_DNA"/>
</dbReference>
<dbReference type="Gene3D" id="3.90.950.20">
    <property type="entry name" value="CinA-like"/>
    <property type="match status" value="1"/>
</dbReference>
<dbReference type="Proteomes" id="UP001597440">
    <property type="component" value="Unassembled WGS sequence"/>
</dbReference>
<dbReference type="SUPFAM" id="SSF53218">
    <property type="entry name" value="Molybdenum cofactor biosynthesis proteins"/>
    <property type="match status" value="1"/>
</dbReference>
<name>A0ABW5L4N7_9SPHI</name>
<protein>
    <recommendedName>
        <fullName evidence="1">CinA-like protein</fullName>
    </recommendedName>
</protein>
<dbReference type="HAMAP" id="MF_00226_B">
    <property type="entry name" value="CinA_B"/>
    <property type="match status" value="1"/>
</dbReference>
<comment type="caution">
    <text evidence="3">The sequence shown here is derived from an EMBL/GenBank/DDBJ whole genome shotgun (WGS) entry which is preliminary data.</text>
</comment>
<accession>A0ABW5L4N7</accession>
<dbReference type="InterPro" id="IPR050101">
    <property type="entry name" value="CinA"/>
</dbReference>
<evidence type="ECO:0000256" key="1">
    <source>
        <dbReference type="HAMAP-Rule" id="MF_00226"/>
    </source>
</evidence>
<dbReference type="NCBIfam" id="TIGR00177">
    <property type="entry name" value="molyb_syn"/>
    <property type="match status" value="1"/>
</dbReference>
<dbReference type="NCBIfam" id="TIGR00200">
    <property type="entry name" value="cinA_nterm"/>
    <property type="match status" value="1"/>
</dbReference>
<gene>
    <name evidence="3" type="ORF">ACFSQW_15760</name>
</gene>
<dbReference type="InterPro" id="IPR036653">
    <property type="entry name" value="CinA-like_C"/>
</dbReference>
<dbReference type="Pfam" id="PF18146">
    <property type="entry name" value="CinA_KH"/>
    <property type="match status" value="1"/>
</dbReference>
<dbReference type="PANTHER" id="PTHR13939:SF0">
    <property type="entry name" value="NMN AMIDOHYDROLASE-LIKE PROTEIN YFAY"/>
    <property type="match status" value="1"/>
</dbReference>
<dbReference type="InterPro" id="IPR041424">
    <property type="entry name" value="CinA_KH"/>
</dbReference>
<feature type="domain" description="MoaB/Mog" evidence="2">
    <location>
        <begin position="4"/>
        <end position="173"/>
    </location>
</feature>
<dbReference type="InterPro" id="IPR001453">
    <property type="entry name" value="MoaB/Mog_dom"/>
</dbReference>
<dbReference type="InterPro" id="IPR008135">
    <property type="entry name" value="Competence-induced_CinA"/>
</dbReference>
<evidence type="ECO:0000313" key="3">
    <source>
        <dbReference type="EMBL" id="MFD2555856.1"/>
    </source>
</evidence>
<evidence type="ECO:0000259" key="2">
    <source>
        <dbReference type="SMART" id="SM00852"/>
    </source>
</evidence>
<dbReference type="NCBIfam" id="TIGR00199">
    <property type="entry name" value="PncC_domain"/>
    <property type="match status" value="1"/>
</dbReference>
<dbReference type="CDD" id="cd00885">
    <property type="entry name" value="cinA"/>
    <property type="match status" value="1"/>
</dbReference>
<dbReference type="Pfam" id="PF02464">
    <property type="entry name" value="CinA"/>
    <property type="match status" value="1"/>
</dbReference>
<dbReference type="Gene3D" id="3.40.980.10">
    <property type="entry name" value="MoaB/Mog-like domain"/>
    <property type="match status" value="1"/>
</dbReference>
<sequence>MNAEIITIGDEILLGQVVDTNSAWLGQLLDAQNIAVRQITSISDNREAITHALDEAAKRSDLIIVTGGLGPTKDDVTKETIASYFQTTLIRDEQVLSHVMSIFEKFGNGRPMPAMNYGQADVLACSEVLFNDVGTAPGMWVEHEGRCFAFLPGVPFEMKFLLEKRVLPKLSAFRANVNIYHAHVITMGIGESYLAELIADIEAELPSYIRLAYLPKLGTVRLRLSAVGVDAGGLKEETDSFAQRIATRTEPYLVAEKDVTIEEAIVEEFAKDGIRLAIAESCTGGLLAGSITAVSGASAMFDCGIVAYHNRIKQQLLGVDEEILKAFGAVSEQTVIQMAEGVKRVGGATYGIATSGIAGPTGGTPEKPVGTVWIAVAGPFETVTQLFHFRNDRQVNIERSIAQALNMLWKLYKKDKGK</sequence>
<dbReference type="InterPro" id="IPR008136">
    <property type="entry name" value="CinA_C"/>
</dbReference>
<evidence type="ECO:0000313" key="4">
    <source>
        <dbReference type="Proteomes" id="UP001597440"/>
    </source>
</evidence>
<dbReference type="NCBIfam" id="NF001813">
    <property type="entry name" value="PRK00549.1"/>
    <property type="match status" value="1"/>
</dbReference>